<feature type="region of interest" description="Disordered" evidence="1">
    <location>
        <begin position="1"/>
        <end position="20"/>
    </location>
</feature>
<dbReference type="AlphaFoldDB" id="A0A654U0C5"/>
<sequence>MACASPSTTAVLPTPGSPISTGLFLVRRESTCMTRSISFSRPMTGSSLPSIAAAVRLRPNWSSTKDVDGEPDSPPRPPVPASAASLPW</sequence>
<evidence type="ECO:0000313" key="3">
    <source>
        <dbReference type="EMBL" id="CKT77636.1"/>
    </source>
</evidence>
<evidence type="ECO:0000313" key="5">
    <source>
        <dbReference type="Proteomes" id="UP000050164"/>
    </source>
</evidence>
<evidence type="ECO:0000256" key="1">
    <source>
        <dbReference type="SAM" id="MobiDB-lite"/>
    </source>
</evidence>
<feature type="compositionally biased region" description="Polar residues" evidence="1">
    <location>
        <begin position="1"/>
        <end position="11"/>
    </location>
</feature>
<proteinExistence type="predicted"/>
<evidence type="ECO:0000313" key="4">
    <source>
        <dbReference type="Proteomes" id="UP000046680"/>
    </source>
</evidence>
<dbReference type="AntiFam" id="ANF00122">
    <property type="entry name" value="Shadow ORF (opposite clpB)"/>
</dbReference>
<gene>
    <name evidence="2" type="ORF">ERS007657_01699</name>
    <name evidence="3" type="ORF">ERS027659_04818</name>
</gene>
<dbReference type="Proteomes" id="UP000046680">
    <property type="component" value="Unassembled WGS sequence"/>
</dbReference>
<dbReference type="Proteomes" id="UP000050164">
    <property type="component" value="Unassembled WGS sequence"/>
</dbReference>
<dbReference type="EMBL" id="CNFT01001933">
    <property type="protein sequence ID" value="CKT77636.1"/>
    <property type="molecule type" value="Genomic_DNA"/>
</dbReference>
<feature type="region of interest" description="Disordered" evidence="1">
    <location>
        <begin position="59"/>
        <end position="88"/>
    </location>
</feature>
<dbReference type="EMBL" id="CGCX01000559">
    <property type="protein sequence ID" value="CFR78850.1"/>
    <property type="molecule type" value="Genomic_DNA"/>
</dbReference>
<evidence type="ECO:0000313" key="2">
    <source>
        <dbReference type="EMBL" id="CFR78850.1"/>
    </source>
</evidence>
<name>A0A654U0C5_MYCTX</name>
<accession>A0A654U0C5</accession>
<organism evidence="2 4">
    <name type="scientific">Mycobacterium tuberculosis</name>
    <dbReference type="NCBI Taxonomy" id="1773"/>
    <lineage>
        <taxon>Bacteria</taxon>
        <taxon>Bacillati</taxon>
        <taxon>Actinomycetota</taxon>
        <taxon>Actinomycetes</taxon>
        <taxon>Mycobacteriales</taxon>
        <taxon>Mycobacteriaceae</taxon>
        <taxon>Mycobacterium</taxon>
        <taxon>Mycobacterium tuberculosis complex</taxon>
    </lineage>
</organism>
<protein>
    <submittedName>
        <fullName evidence="2">Uncharacterized protein</fullName>
    </submittedName>
</protein>
<reference evidence="4 5" key="1">
    <citation type="submission" date="2015-03" db="EMBL/GenBank/DDBJ databases">
        <authorList>
            <consortium name="Pathogen Informatics"/>
        </authorList>
    </citation>
    <scope>NUCLEOTIDE SEQUENCE [LARGE SCALE GENOMIC DNA]</scope>
    <source>
        <strain evidence="3 5">Bir 185</strain>
        <strain evidence="2 4">C09601061</strain>
    </source>
</reference>